<feature type="region of interest" description="Disordered" evidence="1">
    <location>
        <begin position="583"/>
        <end position="610"/>
    </location>
</feature>
<dbReference type="Proteomes" id="UP000766486">
    <property type="component" value="Unassembled WGS sequence"/>
</dbReference>
<keyword evidence="3" id="KW-1185">Reference proteome</keyword>
<dbReference type="EMBL" id="CABFNS010000428">
    <property type="protein sequence ID" value="VUC21632.1"/>
    <property type="molecule type" value="Genomic_DNA"/>
</dbReference>
<proteinExistence type="predicted"/>
<feature type="region of interest" description="Disordered" evidence="1">
    <location>
        <begin position="265"/>
        <end position="284"/>
    </location>
</feature>
<feature type="region of interest" description="Disordered" evidence="1">
    <location>
        <begin position="623"/>
        <end position="650"/>
    </location>
</feature>
<evidence type="ECO:0008006" key="4">
    <source>
        <dbReference type="Google" id="ProtNLM"/>
    </source>
</evidence>
<feature type="compositionally biased region" description="Polar residues" evidence="1">
    <location>
        <begin position="723"/>
        <end position="746"/>
    </location>
</feature>
<sequence length="977" mass="109233">MNPLSITASTLTVIQAVGVATIGVGKFVHLLRTIDSRLTGLYDELSDLQENLKTIENTLIGCRDIDLSLIDDAIWRQSEIAIGNCQSTINDLARVVEKIKTASKPGTIGWKVQAIFELKSHESELAGLRDKVHQSNSALQTMLHIIVVSLSLRQNASQTQILTELNNLKRSINKTWNASSEPAKEQPNSPSRNRTDNNIIQDLRRLAEAAETFYATASSTAGSLKSDDGRSMLNSFVGSDANGAGDLPCLRYQLLEKYLHNLQSGHPSSVSSCPSRAATFDKRHPRPQSIIEGSAVTETMDLSTSNRIKHKPHHFDSSGCDKEKEDDEDNYFDNVVSAGMKELAIASIKAQDFDEAIRLIKDVVCDGFERKRGDFDYFGTYSQLILCYFFQGEWRLAEPLVSLLSQSNEKRPNPSHELIICNFSHALSLCYLAEYSFDRALEYCKRALCGKRRLYKANRADRREYEETLGLYATIYEVSGDCMRAEIFRQHLEEPTYVHPENVSVFFQSHENLLTSILGSDDLQALTGAFLTSTAELAATPTDITRQEGPAKISGGNILRMKLSRCEMLERDTAKETVVDAPRSPYEADDELSPIGTGTTNSHNPKEKSPMRRHFTRIFKLRGPRSDTIGTGSTTEGDSPIVDSSSNPKPLSRFRLLAHKGRNLNKSRTLRRGHGEIAVTSEISVSSEITGTKEMTGTREPAELDHTTDTSQGISNYVRETADYTSVDENPGSDSGSYGSRGQQAEESLHLESLDKPCYELADTSPPDRSLNTFQPTKCRDAYGKLDNIPESDEDPYDMSTTVEPELTSQRRPTRILDAHGDLKTQHSLADNYDPDAKQSVRRDNNRNQPEEEQPHEFSSRLNNHRAELWFSDKSAQALQNITSQLAIHLSSINGNRDLKNLRHHDQALAELFPSFKALSNDPTMINDIRAVMFTLRKKIKELAQAHEDSGYESTQSSRNQGTVTSYSSEMKLRRWQ</sequence>
<feature type="compositionally biased region" description="Low complexity" evidence="1">
    <location>
        <begin position="265"/>
        <end position="275"/>
    </location>
</feature>
<name>A0ABY6TTH3_BIOOC</name>
<accession>A0ABY6TTH3</accession>
<evidence type="ECO:0000313" key="2">
    <source>
        <dbReference type="EMBL" id="VUC21632.1"/>
    </source>
</evidence>
<evidence type="ECO:0000256" key="1">
    <source>
        <dbReference type="SAM" id="MobiDB-lite"/>
    </source>
</evidence>
<gene>
    <name evidence="2" type="ORF">CLO192961_LOCUS59175</name>
</gene>
<feature type="compositionally biased region" description="Polar residues" evidence="1">
    <location>
        <begin position="628"/>
        <end position="649"/>
    </location>
</feature>
<feature type="compositionally biased region" description="Basic and acidic residues" evidence="1">
    <location>
        <begin position="835"/>
        <end position="859"/>
    </location>
</feature>
<feature type="compositionally biased region" description="Polar residues" evidence="1">
    <location>
        <begin position="952"/>
        <end position="969"/>
    </location>
</feature>
<dbReference type="Gene3D" id="1.25.40.10">
    <property type="entry name" value="Tetratricopeptide repeat domain"/>
    <property type="match status" value="1"/>
</dbReference>
<evidence type="ECO:0000313" key="3">
    <source>
        <dbReference type="Proteomes" id="UP000766486"/>
    </source>
</evidence>
<dbReference type="InterPro" id="IPR011990">
    <property type="entry name" value="TPR-like_helical_dom_sf"/>
</dbReference>
<feature type="region of interest" description="Disordered" evidence="1">
    <location>
        <begin position="688"/>
        <end position="747"/>
    </location>
</feature>
<feature type="region of interest" description="Disordered" evidence="1">
    <location>
        <begin position="176"/>
        <end position="196"/>
    </location>
</feature>
<feature type="region of interest" description="Disordered" evidence="1">
    <location>
        <begin position="947"/>
        <end position="977"/>
    </location>
</feature>
<feature type="compositionally biased region" description="Basic and acidic residues" evidence="1">
    <location>
        <begin position="815"/>
        <end position="825"/>
    </location>
</feature>
<feature type="compositionally biased region" description="Basic and acidic residues" evidence="1">
    <location>
        <begin position="696"/>
        <end position="708"/>
    </location>
</feature>
<comment type="caution">
    <text evidence="2">The sequence shown here is derived from an EMBL/GenBank/DDBJ whole genome shotgun (WGS) entry which is preliminary data.</text>
</comment>
<feature type="region of interest" description="Disordered" evidence="1">
    <location>
        <begin position="781"/>
        <end position="861"/>
    </location>
</feature>
<dbReference type="SUPFAM" id="SSF48452">
    <property type="entry name" value="TPR-like"/>
    <property type="match status" value="1"/>
</dbReference>
<feature type="compositionally biased region" description="Polar residues" evidence="1">
    <location>
        <begin position="799"/>
        <end position="811"/>
    </location>
</feature>
<organism evidence="2 3">
    <name type="scientific">Bionectria ochroleuca</name>
    <name type="common">Gliocladium roseum</name>
    <dbReference type="NCBI Taxonomy" id="29856"/>
    <lineage>
        <taxon>Eukaryota</taxon>
        <taxon>Fungi</taxon>
        <taxon>Dikarya</taxon>
        <taxon>Ascomycota</taxon>
        <taxon>Pezizomycotina</taxon>
        <taxon>Sordariomycetes</taxon>
        <taxon>Hypocreomycetidae</taxon>
        <taxon>Hypocreales</taxon>
        <taxon>Bionectriaceae</taxon>
        <taxon>Clonostachys</taxon>
    </lineage>
</organism>
<protein>
    <recommendedName>
        <fullName evidence="4">Fungal N-terminal domain-containing protein</fullName>
    </recommendedName>
</protein>
<reference evidence="2 3" key="1">
    <citation type="submission" date="2019-06" db="EMBL/GenBank/DDBJ databases">
        <authorList>
            <person name="Broberg M."/>
        </authorList>
    </citation>
    <scope>NUCLEOTIDE SEQUENCE [LARGE SCALE GENOMIC DNA]</scope>
</reference>